<evidence type="ECO:0000256" key="10">
    <source>
        <dbReference type="ARBA" id="ARBA00048680"/>
    </source>
</evidence>
<dbReference type="OrthoDB" id="1898221at2759"/>
<keyword evidence="5 17" id="KW-1133">Transmembrane helix</keyword>
<proteinExistence type="inferred from homology"/>
<organism evidence="18 19">
    <name type="scientific">Vanessa tameamea</name>
    <name type="common">Kamehameha butterfly</name>
    <dbReference type="NCBI Taxonomy" id="334116"/>
    <lineage>
        <taxon>Eukaryota</taxon>
        <taxon>Metazoa</taxon>
        <taxon>Ecdysozoa</taxon>
        <taxon>Arthropoda</taxon>
        <taxon>Hexapoda</taxon>
        <taxon>Insecta</taxon>
        <taxon>Pterygota</taxon>
        <taxon>Neoptera</taxon>
        <taxon>Endopterygota</taxon>
        <taxon>Lepidoptera</taxon>
        <taxon>Glossata</taxon>
        <taxon>Ditrysia</taxon>
        <taxon>Papilionoidea</taxon>
        <taxon>Nymphalidae</taxon>
        <taxon>Nymphalinae</taxon>
        <taxon>Vanessa</taxon>
    </lineage>
</organism>
<dbReference type="PANTHER" id="PTHR10989:SF16">
    <property type="entry name" value="AT02829P-RELATED"/>
    <property type="match status" value="1"/>
</dbReference>
<comment type="catalytic activity">
    <reaction evidence="12">
        <text>9-(9Z-octadecenoyloxy)-octadecanoate + H2O = 9-hydroxy-octadecanoate + (9Z)-octadecenoate + H(+)</text>
        <dbReference type="Rhea" id="RHEA:52048"/>
        <dbReference type="ChEBI" id="CHEBI:15377"/>
        <dbReference type="ChEBI" id="CHEBI:15378"/>
        <dbReference type="ChEBI" id="CHEBI:30823"/>
        <dbReference type="ChEBI" id="CHEBI:136282"/>
        <dbReference type="ChEBI" id="CHEBI:136286"/>
    </reaction>
    <physiologicalReaction direction="left-to-right" evidence="12">
        <dbReference type="Rhea" id="RHEA:52049"/>
    </physiologicalReaction>
</comment>
<evidence type="ECO:0000256" key="17">
    <source>
        <dbReference type="SAM" id="Phobius"/>
    </source>
</evidence>
<keyword evidence="4 17" id="KW-0812">Transmembrane</keyword>
<dbReference type="Proteomes" id="UP001652626">
    <property type="component" value="Chromosome 28"/>
</dbReference>
<evidence type="ECO:0000256" key="1">
    <source>
        <dbReference type="ARBA" id="ARBA00000923"/>
    </source>
</evidence>
<dbReference type="AlphaFoldDB" id="A0A8B8HG70"/>
<comment type="catalytic activity">
    <reaction evidence="7">
        <text>12-hexadecanoyloxy-octadecanoate + H2O = 12-hydroxyoctadecanoate + hexadecanoate + H(+)</text>
        <dbReference type="Rhea" id="RHEA:52056"/>
        <dbReference type="ChEBI" id="CHEBI:7896"/>
        <dbReference type="ChEBI" id="CHEBI:15377"/>
        <dbReference type="ChEBI" id="CHEBI:15378"/>
        <dbReference type="ChEBI" id="CHEBI:83677"/>
        <dbReference type="ChEBI" id="CHEBI:84201"/>
    </reaction>
    <physiologicalReaction direction="left-to-right" evidence="7">
        <dbReference type="Rhea" id="RHEA:52057"/>
    </physiologicalReaction>
</comment>
<comment type="catalytic activity">
    <reaction evidence="9">
        <text>9-hexadecanoyloxy-octadecanoate + H2O = 9-hydroxy-octadecanoate + hexadecanoate + H(+)</text>
        <dbReference type="Rhea" id="RHEA:52052"/>
        <dbReference type="ChEBI" id="CHEBI:7896"/>
        <dbReference type="ChEBI" id="CHEBI:15377"/>
        <dbReference type="ChEBI" id="CHEBI:15378"/>
        <dbReference type="ChEBI" id="CHEBI:83670"/>
        <dbReference type="ChEBI" id="CHEBI:136286"/>
    </reaction>
    <physiologicalReaction direction="left-to-right" evidence="9">
        <dbReference type="Rhea" id="RHEA:52053"/>
    </physiologicalReaction>
</comment>
<dbReference type="RefSeq" id="XP_026483829.2">
    <property type="nucleotide sequence ID" value="XM_026628044.2"/>
</dbReference>
<comment type="subcellular location">
    <subcellularLocation>
        <location evidence="2">Endomembrane system</location>
        <topology evidence="2">Multi-pass membrane protein</topology>
    </subcellularLocation>
</comment>
<dbReference type="GO" id="GO:0012505">
    <property type="term" value="C:endomembrane system"/>
    <property type="evidence" value="ECO:0007669"/>
    <property type="project" value="UniProtKB-SubCell"/>
</dbReference>
<comment type="catalytic activity">
    <reaction evidence="8">
        <text>13-octadecanoyloxy-octadecanoate + H2O = 13-hydroxy-octadecanoate + octadecanoate + H(+)</text>
        <dbReference type="Rhea" id="RHEA:52084"/>
        <dbReference type="ChEBI" id="CHEBI:15377"/>
        <dbReference type="ChEBI" id="CHEBI:15378"/>
        <dbReference type="ChEBI" id="CHEBI:25629"/>
        <dbReference type="ChEBI" id="CHEBI:136304"/>
        <dbReference type="ChEBI" id="CHEBI:136335"/>
    </reaction>
    <physiologicalReaction direction="left-to-right" evidence="8">
        <dbReference type="Rhea" id="RHEA:52085"/>
    </physiologicalReaction>
</comment>
<feature type="transmembrane region" description="Helical" evidence="17">
    <location>
        <begin position="138"/>
        <end position="154"/>
    </location>
</feature>
<comment type="catalytic activity">
    <reaction evidence="10">
        <text>12-octadecanoyloxy-octadecanoate + H2O = 12-hydroxyoctadecanoate + octadecanoate + H(+)</text>
        <dbReference type="Rhea" id="RHEA:52080"/>
        <dbReference type="ChEBI" id="CHEBI:15377"/>
        <dbReference type="ChEBI" id="CHEBI:15378"/>
        <dbReference type="ChEBI" id="CHEBI:25629"/>
        <dbReference type="ChEBI" id="CHEBI:84201"/>
        <dbReference type="ChEBI" id="CHEBI:136330"/>
    </reaction>
    <physiologicalReaction direction="left-to-right" evidence="10">
        <dbReference type="Rhea" id="RHEA:52081"/>
    </physiologicalReaction>
</comment>
<dbReference type="PANTHER" id="PTHR10989">
    <property type="entry name" value="ANDROGEN-INDUCED PROTEIN 1-RELATED"/>
    <property type="match status" value="1"/>
</dbReference>
<evidence type="ECO:0000256" key="12">
    <source>
        <dbReference type="ARBA" id="ARBA00048800"/>
    </source>
</evidence>
<evidence type="ECO:0000256" key="7">
    <source>
        <dbReference type="ARBA" id="ARBA00047368"/>
    </source>
</evidence>
<comment type="catalytic activity">
    <reaction evidence="14">
        <text>13-(9Z-octadecenoyloxy)-octadecanoate + H2O = 13-hydroxy-octadecanoate + (9Z)-octadecenoate + H(+)</text>
        <dbReference type="Rhea" id="RHEA:52064"/>
        <dbReference type="ChEBI" id="CHEBI:15377"/>
        <dbReference type="ChEBI" id="CHEBI:15378"/>
        <dbReference type="ChEBI" id="CHEBI:30823"/>
        <dbReference type="ChEBI" id="CHEBI:136303"/>
        <dbReference type="ChEBI" id="CHEBI:136304"/>
    </reaction>
    <physiologicalReaction direction="left-to-right" evidence="14">
        <dbReference type="Rhea" id="RHEA:52065"/>
    </physiologicalReaction>
</comment>
<evidence type="ECO:0000256" key="2">
    <source>
        <dbReference type="ARBA" id="ARBA00004127"/>
    </source>
</evidence>
<feature type="transmembrane region" description="Helical" evidence="17">
    <location>
        <begin position="206"/>
        <end position="231"/>
    </location>
</feature>
<comment type="catalytic activity">
    <reaction evidence="15">
        <text>13-(9Z-hexadecenoyloxy)-octadecanoate + H2O = 13-hydroxy-octadecanoate + (9Z)-hexadecenoate + H(+)</text>
        <dbReference type="Rhea" id="RHEA:52076"/>
        <dbReference type="ChEBI" id="CHEBI:15377"/>
        <dbReference type="ChEBI" id="CHEBI:15378"/>
        <dbReference type="ChEBI" id="CHEBI:32372"/>
        <dbReference type="ChEBI" id="CHEBI:136304"/>
        <dbReference type="ChEBI" id="CHEBI:136315"/>
    </reaction>
    <physiologicalReaction direction="left-to-right" evidence="15">
        <dbReference type="Rhea" id="RHEA:52077"/>
    </physiologicalReaction>
</comment>
<evidence type="ECO:0000256" key="9">
    <source>
        <dbReference type="ARBA" id="ARBA00047863"/>
    </source>
</evidence>
<evidence type="ECO:0000313" key="19">
    <source>
        <dbReference type="RefSeq" id="XP_026483829.2"/>
    </source>
</evidence>
<keyword evidence="18" id="KW-1185">Reference proteome</keyword>
<evidence type="ECO:0000256" key="13">
    <source>
        <dbReference type="ARBA" id="ARBA00049221"/>
    </source>
</evidence>
<feature type="transmembrane region" description="Helical" evidence="17">
    <location>
        <begin position="7"/>
        <end position="32"/>
    </location>
</feature>
<evidence type="ECO:0000313" key="18">
    <source>
        <dbReference type="Proteomes" id="UP001652626"/>
    </source>
</evidence>
<feature type="transmembrane region" description="Helical" evidence="17">
    <location>
        <begin position="96"/>
        <end position="118"/>
    </location>
</feature>
<comment type="catalytic activity">
    <reaction evidence="16">
        <text>12-(9Z-hexadecenoyloxy)-octadecanoate + H2O = 12-hydroxyoctadecanoate + (9Z)-hexadecenoate + H(+)</text>
        <dbReference type="Rhea" id="RHEA:52072"/>
        <dbReference type="ChEBI" id="CHEBI:15377"/>
        <dbReference type="ChEBI" id="CHEBI:15378"/>
        <dbReference type="ChEBI" id="CHEBI:32372"/>
        <dbReference type="ChEBI" id="CHEBI:84201"/>
        <dbReference type="ChEBI" id="CHEBI:136312"/>
    </reaction>
    <physiologicalReaction direction="left-to-right" evidence="16">
        <dbReference type="Rhea" id="RHEA:52073"/>
    </physiologicalReaction>
</comment>
<evidence type="ECO:0000256" key="8">
    <source>
        <dbReference type="ARBA" id="ARBA00047427"/>
    </source>
</evidence>
<reference evidence="19" key="1">
    <citation type="submission" date="2025-08" db="UniProtKB">
        <authorList>
            <consortium name="RefSeq"/>
        </authorList>
    </citation>
    <scope>IDENTIFICATION</scope>
    <source>
        <tissue evidence="19">Whole body</tissue>
    </source>
</reference>
<comment type="catalytic activity">
    <reaction evidence="13">
        <text>9-octadecanoyloxy-octadecanoate + H2O = 9-hydroxy-octadecanoate + octadecanoate + H(+)</text>
        <dbReference type="Rhea" id="RHEA:52096"/>
        <dbReference type="ChEBI" id="CHEBI:15377"/>
        <dbReference type="ChEBI" id="CHEBI:15378"/>
        <dbReference type="ChEBI" id="CHEBI:25629"/>
        <dbReference type="ChEBI" id="CHEBI:136286"/>
        <dbReference type="ChEBI" id="CHEBI:136373"/>
    </reaction>
    <physiologicalReaction direction="left-to-right" evidence="13">
        <dbReference type="Rhea" id="RHEA:52097"/>
    </physiologicalReaction>
</comment>
<comment type="similarity">
    <text evidence="3">Belongs to the AIG1 family.</text>
</comment>
<comment type="catalytic activity">
    <reaction evidence="1">
        <text>9-(9Z-hexadecenoyloxy)-octadecanoate + H2O = (9Z)-hexadecenoate + 9-hydroxy-octadecanoate + H(+)</text>
        <dbReference type="Rhea" id="RHEA:52068"/>
        <dbReference type="ChEBI" id="CHEBI:15377"/>
        <dbReference type="ChEBI" id="CHEBI:15378"/>
        <dbReference type="ChEBI" id="CHEBI:32372"/>
        <dbReference type="ChEBI" id="CHEBI:136286"/>
        <dbReference type="ChEBI" id="CHEBI:136309"/>
    </reaction>
    <physiologicalReaction direction="left-to-right" evidence="1">
        <dbReference type="Rhea" id="RHEA:52069"/>
    </physiologicalReaction>
</comment>
<evidence type="ECO:0000256" key="4">
    <source>
        <dbReference type="ARBA" id="ARBA00022692"/>
    </source>
</evidence>
<evidence type="ECO:0000256" key="3">
    <source>
        <dbReference type="ARBA" id="ARBA00009300"/>
    </source>
</evidence>
<accession>A0A8B8HG70</accession>
<evidence type="ECO:0000256" key="16">
    <source>
        <dbReference type="ARBA" id="ARBA00049428"/>
    </source>
</evidence>
<feature type="transmembrane region" description="Helical" evidence="17">
    <location>
        <begin position="52"/>
        <end position="75"/>
    </location>
</feature>
<dbReference type="Pfam" id="PF04750">
    <property type="entry name" value="Far-17a_AIG1"/>
    <property type="match status" value="1"/>
</dbReference>
<evidence type="ECO:0000256" key="6">
    <source>
        <dbReference type="ARBA" id="ARBA00023136"/>
    </source>
</evidence>
<evidence type="ECO:0000256" key="11">
    <source>
        <dbReference type="ARBA" id="ARBA00048701"/>
    </source>
</evidence>
<evidence type="ECO:0000256" key="15">
    <source>
        <dbReference type="ARBA" id="ARBA00049322"/>
    </source>
</evidence>
<dbReference type="GeneID" id="113391916"/>
<comment type="catalytic activity">
    <reaction evidence="11">
        <text>12-(9Z-octadecenoyloxy)-octadecanoate + H2O = 12-hydroxyoctadecanoate + (9Z)-octadecenoate + H(+)</text>
        <dbReference type="Rhea" id="RHEA:52060"/>
        <dbReference type="ChEBI" id="CHEBI:15377"/>
        <dbReference type="ChEBI" id="CHEBI:15378"/>
        <dbReference type="ChEBI" id="CHEBI:30823"/>
        <dbReference type="ChEBI" id="CHEBI:84201"/>
        <dbReference type="ChEBI" id="CHEBI:136302"/>
    </reaction>
    <physiologicalReaction direction="left-to-right" evidence="11">
        <dbReference type="Rhea" id="RHEA:52061"/>
    </physiologicalReaction>
</comment>
<evidence type="ECO:0000256" key="14">
    <source>
        <dbReference type="ARBA" id="ARBA00049296"/>
    </source>
</evidence>
<dbReference type="GO" id="GO:0016020">
    <property type="term" value="C:membrane"/>
    <property type="evidence" value="ECO:0007669"/>
    <property type="project" value="InterPro"/>
</dbReference>
<keyword evidence="6 17" id="KW-0472">Membrane</keyword>
<sequence>MSPKTYVYWRLFGHTIGLALHSGNNIAMYLAMQGEVMKDPELRILKATQLKYITIWNVAFQMLFLLLSLACDISFLLKGKKEHRYISYIRNYKDIFFSNVVWPLSVTISAVFWPVFIIDRELIFPVYIDKVLSLLSNHIMHTAIVPIVLWEVCFQPRSRPNSHKWLALHATILSSTYLYVLLDNYAEHGRWPYPVLKKLYRTPYFILMYIALIAIYILMYFIQWILTDFIFKKPIKLHKK</sequence>
<dbReference type="OMA" id="LMITIVM"/>
<evidence type="ECO:0000256" key="5">
    <source>
        <dbReference type="ARBA" id="ARBA00022989"/>
    </source>
</evidence>
<protein>
    <submittedName>
        <fullName evidence="19">Androgen-dependent TFPI-regulating protein-like</fullName>
    </submittedName>
</protein>
<dbReference type="InterPro" id="IPR006838">
    <property type="entry name" value="ADTRP_AIG1"/>
</dbReference>
<gene>
    <name evidence="19" type="primary">LOC113391916</name>
</gene>
<name>A0A8B8HG70_VANTA</name>